<gene>
    <name evidence="1" type="ORF">GA0070620_0225</name>
</gene>
<keyword evidence="2" id="KW-1185">Reference proteome</keyword>
<protein>
    <submittedName>
        <fullName evidence="1">Uncharacterized protein</fullName>
    </submittedName>
</protein>
<accession>A0A1C3MWW3</accession>
<dbReference type="STRING" id="307121.GA0070620_0225"/>
<evidence type="ECO:0000313" key="1">
    <source>
        <dbReference type="EMBL" id="SBV24784.1"/>
    </source>
</evidence>
<organism evidence="1 2">
    <name type="scientific">Micromonospora krabiensis</name>
    <dbReference type="NCBI Taxonomy" id="307121"/>
    <lineage>
        <taxon>Bacteria</taxon>
        <taxon>Bacillati</taxon>
        <taxon>Actinomycetota</taxon>
        <taxon>Actinomycetes</taxon>
        <taxon>Micromonosporales</taxon>
        <taxon>Micromonosporaceae</taxon>
        <taxon>Micromonospora</taxon>
    </lineage>
</organism>
<reference evidence="2" key="1">
    <citation type="submission" date="2016-06" db="EMBL/GenBank/DDBJ databases">
        <authorList>
            <person name="Varghese N."/>
        </authorList>
    </citation>
    <scope>NUCLEOTIDE SEQUENCE [LARGE SCALE GENOMIC DNA]</scope>
    <source>
        <strain evidence="2">DSM 45344</strain>
    </source>
</reference>
<dbReference type="AlphaFoldDB" id="A0A1C3MWW3"/>
<evidence type="ECO:0000313" key="2">
    <source>
        <dbReference type="Proteomes" id="UP000199393"/>
    </source>
</evidence>
<dbReference type="EMBL" id="LT598496">
    <property type="protein sequence ID" value="SBV24784.1"/>
    <property type="molecule type" value="Genomic_DNA"/>
</dbReference>
<dbReference type="Proteomes" id="UP000199393">
    <property type="component" value="Chromosome I"/>
</dbReference>
<sequence length="86" mass="9624">MLLTRIALRPPRGDYDLSASELTDLLWLNAAEADGIRHIRARAFAEQVEVAVFTIASEQAISDYIVQRVCQRAIRSVPALRGWTVT</sequence>
<proteinExistence type="predicted"/>
<name>A0A1C3MWW3_9ACTN</name>